<dbReference type="KEGG" id="tot:TOT_010001015"/>
<dbReference type="VEuPathDB" id="PiroplasmaDB:TOT_010001015"/>
<reference evidence="2 3" key="1">
    <citation type="journal article" date="2012" name="MBio">
        <title>Comparative genome analysis of three eukaryotic parasites with differing abilities to transform leukocytes reveals key mediators of Theileria-induced leukocyte transformation.</title>
        <authorList>
            <person name="Hayashida K."/>
            <person name="Hara Y."/>
            <person name="Abe T."/>
            <person name="Yamasaki C."/>
            <person name="Toyoda A."/>
            <person name="Kosuge T."/>
            <person name="Suzuki Y."/>
            <person name="Sato Y."/>
            <person name="Kawashima S."/>
            <person name="Katayama T."/>
            <person name="Wakaguri H."/>
            <person name="Inoue N."/>
            <person name="Homma K."/>
            <person name="Tada-Umezaki M."/>
            <person name="Yagi Y."/>
            <person name="Fujii Y."/>
            <person name="Habara T."/>
            <person name="Kanehisa M."/>
            <person name="Watanabe H."/>
            <person name="Ito K."/>
            <person name="Gojobori T."/>
            <person name="Sugawara H."/>
            <person name="Imanishi T."/>
            <person name="Weir W."/>
            <person name="Gardner M."/>
            <person name="Pain A."/>
            <person name="Shiels B."/>
            <person name="Hattori M."/>
            <person name="Nene V."/>
            <person name="Sugimoto C."/>
        </authorList>
    </citation>
    <scope>NUCLEOTIDE SEQUENCE [LARGE SCALE GENOMIC DNA]</scope>
    <source>
        <strain evidence="2 3">Shintoku</strain>
    </source>
</reference>
<keyword evidence="1" id="KW-1133">Transmembrane helix</keyword>
<gene>
    <name evidence="2" type="ORF">TOT_010001015</name>
</gene>
<keyword evidence="1" id="KW-0812">Transmembrane</keyword>
<evidence type="ECO:0000313" key="3">
    <source>
        <dbReference type="Proteomes" id="UP000003786"/>
    </source>
</evidence>
<proteinExistence type="predicted"/>
<keyword evidence="3" id="KW-1185">Reference proteome</keyword>
<accession>J4D6G4</accession>
<dbReference type="GeneID" id="20713842"/>
<dbReference type="EMBL" id="AP011946">
    <property type="protein sequence ID" value="BAM39560.1"/>
    <property type="molecule type" value="Genomic_DNA"/>
</dbReference>
<dbReference type="Proteomes" id="UP000003786">
    <property type="component" value="Chromosome 1"/>
</dbReference>
<feature type="transmembrane region" description="Helical" evidence="1">
    <location>
        <begin position="12"/>
        <end position="35"/>
    </location>
</feature>
<name>J4D6G4_THEOR</name>
<dbReference type="AlphaFoldDB" id="J4D6G4"/>
<dbReference type="RefSeq" id="XP_009689861.1">
    <property type="nucleotide sequence ID" value="XM_009691566.1"/>
</dbReference>
<protein>
    <submittedName>
        <fullName evidence="2">Uncharacterized protein</fullName>
    </submittedName>
</protein>
<sequence length="50" mass="5938">MRKVGAKDLINHLNCIFLSARNQWIFILLMIKLVYKEFLSYLTESIYTVS</sequence>
<evidence type="ECO:0000313" key="2">
    <source>
        <dbReference type="EMBL" id="BAM39560.1"/>
    </source>
</evidence>
<keyword evidence="1" id="KW-0472">Membrane</keyword>
<organism evidence="2 3">
    <name type="scientific">Theileria orientalis strain Shintoku</name>
    <dbReference type="NCBI Taxonomy" id="869250"/>
    <lineage>
        <taxon>Eukaryota</taxon>
        <taxon>Sar</taxon>
        <taxon>Alveolata</taxon>
        <taxon>Apicomplexa</taxon>
        <taxon>Aconoidasida</taxon>
        <taxon>Piroplasmida</taxon>
        <taxon>Theileriidae</taxon>
        <taxon>Theileria</taxon>
    </lineage>
</organism>
<evidence type="ECO:0000256" key="1">
    <source>
        <dbReference type="SAM" id="Phobius"/>
    </source>
</evidence>